<dbReference type="EMBL" id="SOJK01000114">
    <property type="protein sequence ID" value="TET46790.1"/>
    <property type="molecule type" value="Genomic_DNA"/>
</dbReference>
<evidence type="ECO:0000313" key="3">
    <source>
        <dbReference type="Proteomes" id="UP000320679"/>
    </source>
</evidence>
<dbReference type="Gene3D" id="3.10.450.40">
    <property type="match status" value="1"/>
</dbReference>
<feature type="domain" description="IraD/Gp25-like" evidence="1">
    <location>
        <begin position="23"/>
        <end position="106"/>
    </location>
</feature>
<dbReference type="AlphaFoldDB" id="A0A523UWB7"/>
<dbReference type="SUPFAM" id="SSF160719">
    <property type="entry name" value="gpW/gp25-like"/>
    <property type="match status" value="1"/>
</dbReference>
<evidence type="ECO:0000313" key="2">
    <source>
        <dbReference type="EMBL" id="TET46790.1"/>
    </source>
</evidence>
<comment type="caution">
    <text evidence="2">The sequence shown here is derived from an EMBL/GenBank/DDBJ whole genome shotgun (WGS) entry which is preliminary data.</text>
</comment>
<dbReference type="InterPro" id="IPR007048">
    <property type="entry name" value="IraD/Gp25-like"/>
</dbReference>
<evidence type="ECO:0000259" key="1">
    <source>
        <dbReference type="Pfam" id="PF04965"/>
    </source>
</evidence>
<proteinExistence type="predicted"/>
<dbReference type="Proteomes" id="UP000320679">
    <property type="component" value="Unassembled WGS sequence"/>
</dbReference>
<reference evidence="2 3" key="1">
    <citation type="submission" date="2019-03" db="EMBL/GenBank/DDBJ databases">
        <title>Metabolic potential of uncultured bacteria and archaea associated with petroleum seepage in deep-sea sediments.</title>
        <authorList>
            <person name="Dong X."/>
            <person name="Hubert C."/>
        </authorList>
    </citation>
    <scope>NUCLEOTIDE SEQUENCE [LARGE SCALE GENOMIC DNA]</scope>
    <source>
        <strain evidence="2">E29_bin78</strain>
    </source>
</reference>
<sequence length="119" mass="13436">MDKTSFGFPFKIGSRGEVSSKTGDENIKAKIKQILFTSPGERVNLPDFGCGLMNLVFDPNNPILATTTEFNIRKSLEKWMGNEILVETVDVTSKEEVLLVEIIYIRKDTLQRDRVKLGL</sequence>
<name>A0A523UWB7_UNCAE</name>
<protein>
    <recommendedName>
        <fullName evidence="1">IraD/Gp25-like domain-containing protein</fullName>
    </recommendedName>
</protein>
<accession>A0A523UWB7</accession>
<gene>
    <name evidence="2" type="ORF">E3J59_02720</name>
</gene>
<dbReference type="Pfam" id="PF04965">
    <property type="entry name" value="GPW_gp25"/>
    <property type="match status" value="1"/>
</dbReference>
<organism evidence="2 3">
    <name type="scientific">Aerophobetes bacterium</name>
    <dbReference type="NCBI Taxonomy" id="2030807"/>
    <lineage>
        <taxon>Bacteria</taxon>
        <taxon>Candidatus Aerophobota</taxon>
    </lineage>
</organism>